<reference evidence="2 3" key="1">
    <citation type="submission" date="2018-02" db="EMBL/GenBank/DDBJ databases">
        <title>The genomes of Aspergillus section Nigri reveals drivers in fungal speciation.</title>
        <authorList>
            <consortium name="DOE Joint Genome Institute"/>
            <person name="Vesth T.C."/>
            <person name="Nybo J."/>
            <person name="Theobald S."/>
            <person name="Brandl J."/>
            <person name="Frisvad J.C."/>
            <person name="Nielsen K.F."/>
            <person name="Lyhne E.K."/>
            <person name="Kogle M.E."/>
            <person name="Kuo A."/>
            <person name="Riley R."/>
            <person name="Clum A."/>
            <person name="Nolan M."/>
            <person name="Lipzen A."/>
            <person name="Salamov A."/>
            <person name="Henrissat B."/>
            <person name="Wiebenga A."/>
            <person name="De vries R.P."/>
            <person name="Grigoriev I.V."/>
            <person name="Mortensen U.H."/>
            <person name="Andersen M.R."/>
            <person name="Baker S.E."/>
        </authorList>
    </citation>
    <scope>NUCLEOTIDE SEQUENCE [LARGE SCALE GENOMIC DNA]</scope>
    <source>
        <strain evidence="2 3">CBS 707.79</strain>
    </source>
</reference>
<dbReference type="EMBL" id="KZ825805">
    <property type="protein sequence ID" value="PYH99139.1"/>
    <property type="molecule type" value="Genomic_DNA"/>
</dbReference>
<dbReference type="Proteomes" id="UP000247810">
    <property type="component" value="Unassembled WGS sequence"/>
</dbReference>
<dbReference type="OrthoDB" id="4497130at2759"/>
<evidence type="ECO:0000313" key="2">
    <source>
        <dbReference type="EMBL" id="PYH99139.1"/>
    </source>
</evidence>
<gene>
    <name evidence="2" type="ORF">BO71DRAFT_479850</name>
</gene>
<proteinExistence type="predicted"/>
<feature type="signal peptide" evidence="1">
    <location>
        <begin position="1"/>
        <end position="19"/>
    </location>
</feature>
<sequence length="84" mass="8953">MHFLLVITAALGLGAGTLASPAPASDSLNARAYHWHGCGSVGECHSDADCRNDQDCVNMALGIETNVHCGQSNYPYACWAEWND</sequence>
<dbReference type="AlphaFoldDB" id="A0A319DNY3"/>
<keyword evidence="3" id="KW-1185">Reference proteome</keyword>
<name>A0A319DNY3_9EURO</name>
<dbReference type="VEuPathDB" id="FungiDB:BO71DRAFT_479850"/>
<accession>A0A319DNY3</accession>
<feature type="chain" id="PRO_5016353835" evidence="1">
    <location>
        <begin position="20"/>
        <end position="84"/>
    </location>
</feature>
<organism evidence="2 3">
    <name type="scientific">Aspergillus ellipticus CBS 707.79</name>
    <dbReference type="NCBI Taxonomy" id="1448320"/>
    <lineage>
        <taxon>Eukaryota</taxon>
        <taxon>Fungi</taxon>
        <taxon>Dikarya</taxon>
        <taxon>Ascomycota</taxon>
        <taxon>Pezizomycotina</taxon>
        <taxon>Eurotiomycetes</taxon>
        <taxon>Eurotiomycetidae</taxon>
        <taxon>Eurotiales</taxon>
        <taxon>Aspergillaceae</taxon>
        <taxon>Aspergillus</taxon>
        <taxon>Aspergillus subgen. Circumdati</taxon>
    </lineage>
</organism>
<keyword evidence="1" id="KW-0732">Signal</keyword>
<evidence type="ECO:0000256" key="1">
    <source>
        <dbReference type="SAM" id="SignalP"/>
    </source>
</evidence>
<protein>
    <submittedName>
        <fullName evidence="2">Uncharacterized protein</fullName>
    </submittedName>
</protein>
<evidence type="ECO:0000313" key="3">
    <source>
        <dbReference type="Proteomes" id="UP000247810"/>
    </source>
</evidence>